<dbReference type="InterPro" id="IPR050950">
    <property type="entry name" value="HTH-type_LysR_regulators"/>
</dbReference>
<dbReference type="Pfam" id="PF03466">
    <property type="entry name" value="LysR_substrate"/>
    <property type="match status" value="1"/>
</dbReference>
<sequence>MFTSSSNSALARRLAARLRMKHLLLLQAIGEHGSLTRVAQHMATSQPAVTQALADLEELFGAPLFIRSARGMAPTPLGELVLARASAMLTDLDHWAQDCAAAGTGRAAHLHVGVIPFLPGRLLAAAIARTRPQGKRITVSLHEGTSDHLLERLRAHELDCVVGRTSAILDMHGLRHEVLYEQVPRLIAHRRLAARLSRRPLAWQELAELDWILGARQTPMREQVTDFFLRAGVPPPAPIVESLSAKLIGELIAANERAISIVPADIADELARIAGVDIVQHHFGWTLPPITLFERTSGAQSAEQALFAQALRQACAALMASSRQVGGEPADLQ</sequence>
<name>A0A3M6QPI2_9BURK</name>
<dbReference type="Gene3D" id="1.10.10.10">
    <property type="entry name" value="Winged helix-like DNA-binding domain superfamily/Winged helix DNA-binding domain"/>
    <property type="match status" value="1"/>
</dbReference>
<keyword evidence="3" id="KW-0238">DNA-binding</keyword>
<dbReference type="Proteomes" id="UP000278006">
    <property type="component" value="Unassembled WGS sequence"/>
</dbReference>
<evidence type="ECO:0000256" key="3">
    <source>
        <dbReference type="ARBA" id="ARBA00023125"/>
    </source>
</evidence>
<evidence type="ECO:0000256" key="4">
    <source>
        <dbReference type="ARBA" id="ARBA00023163"/>
    </source>
</evidence>
<evidence type="ECO:0000259" key="5">
    <source>
        <dbReference type="PROSITE" id="PS50931"/>
    </source>
</evidence>
<evidence type="ECO:0000256" key="2">
    <source>
        <dbReference type="ARBA" id="ARBA00023015"/>
    </source>
</evidence>
<keyword evidence="4" id="KW-0804">Transcription</keyword>
<dbReference type="InterPro" id="IPR005119">
    <property type="entry name" value="LysR_subst-bd"/>
</dbReference>
<dbReference type="SUPFAM" id="SSF46785">
    <property type="entry name" value="Winged helix' DNA-binding domain"/>
    <property type="match status" value="1"/>
</dbReference>
<keyword evidence="2" id="KW-0805">Transcription regulation</keyword>
<evidence type="ECO:0000256" key="1">
    <source>
        <dbReference type="ARBA" id="ARBA00009437"/>
    </source>
</evidence>
<dbReference type="GO" id="GO:0005829">
    <property type="term" value="C:cytosol"/>
    <property type="evidence" value="ECO:0007669"/>
    <property type="project" value="TreeGrafter"/>
</dbReference>
<evidence type="ECO:0000313" key="7">
    <source>
        <dbReference type="Proteomes" id="UP000278006"/>
    </source>
</evidence>
<proteinExistence type="inferred from homology"/>
<dbReference type="PANTHER" id="PTHR30419">
    <property type="entry name" value="HTH-TYPE TRANSCRIPTIONAL REGULATOR YBHD"/>
    <property type="match status" value="1"/>
</dbReference>
<organism evidence="6 7">
    <name type="scientific">Corticibacter populi</name>
    <dbReference type="NCBI Taxonomy" id="1550736"/>
    <lineage>
        <taxon>Bacteria</taxon>
        <taxon>Pseudomonadati</taxon>
        <taxon>Pseudomonadota</taxon>
        <taxon>Betaproteobacteria</taxon>
        <taxon>Burkholderiales</taxon>
        <taxon>Comamonadaceae</taxon>
        <taxon>Corticibacter</taxon>
    </lineage>
</organism>
<dbReference type="InterPro" id="IPR036390">
    <property type="entry name" value="WH_DNA-bd_sf"/>
</dbReference>
<accession>A0A3M6QPI2</accession>
<gene>
    <name evidence="6" type="ORF">D8I35_13905</name>
</gene>
<reference evidence="6 7" key="1">
    <citation type="submission" date="2018-10" db="EMBL/GenBank/DDBJ databases">
        <title>Draft genome of Cortibacter populi DSM10536.</title>
        <authorList>
            <person name="Bernier A.-M."/>
            <person name="Bernard K."/>
        </authorList>
    </citation>
    <scope>NUCLEOTIDE SEQUENCE [LARGE SCALE GENOMIC DNA]</scope>
    <source>
        <strain evidence="6 7">DSM 105136</strain>
    </source>
</reference>
<dbReference type="PANTHER" id="PTHR30419:SF8">
    <property type="entry name" value="NITROGEN ASSIMILATION TRANSCRIPTIONAL ACTIVATOR-RELATED"/>
    <property type="match status" value="1"/>
</dbReference>
<dbReference type="PROSITE" id="PS50931">
    <property type="entry name" value="HTH_LYSR"/>
    <property type="match status" value="1"/>
</dbReference>
<keyword evidence="7" id="KW-1185">Reference proteome</keyword>
<comment type="similarity">
    <text evidence="1">Belongs to the LysR transcriptional regulatory family.</text>
</comment>
<dbReference type="PRINTS" id="PR00039">
    <property type="entry name" value="HTHLYSR"/>
</dbReference>
<dbReference type="GO" id="GO:0003700">
    <property type="term" value="F:DNA-binding transcription factor activity"/>
    <property type="evidence" value="ECO:0007669"/>
    <property type="project" value="InterPro"/>
</dbReference>
<comment type="caution">
    <text evidence="6">The sequence shown here is derived from an EMBL/GenBank/DDBJ whole genome shotgun (WGS) entry which is preliminary data.</text>
</comment>
<dbReference type="AlphaFoldDB" id="A0A3M6QPI2"/>
<dbReference type="Pfam" id="PF00126">
    <property type="entry name" value="HTH_1"/>
    <property type="match status" value="1"/>
</dbReference>
<dbReference type="Gene3D" id="3.40.190.290">
    <property type="match status" value="1"/>
</dbReference>
<feature type="domain" description="HTH lysR-type" evidence="5">
    <location>
        <begin position="18"/>
        <end position="75"/>
    </location>
</feature>
<dbReference type="InterPro" id="IPR000847">
    <property type="entry name" value="LysR_HTH_N"/>
</dbReference>
<protein>
    <submittedName>
        <fullName evidence="6">LysR family transcriptional regulator</fullName>
    </submittedName>
</protein>
<dbReference type="SUPFAM" id="SSF53850">
    <property type="entry name" value="Periplasmic binding protein-like II"/>
    <property type="match status" value="1"/>
</dbReference>
<dbReference type="InterPro" id="IPR036388">
    <property type="entry name" value="WH-like_DNA-bd_sf"/>
</dbReference>
<dbReference type="OrthoDB" id="8806341at2"/>
<dbReference type="GO" id="GO:0003677">
    <property type="term" value="F:DNA binding"/>
    <property type="evidence" value="ECO:0007669"/>
    <property type="project" value="UniProtKB-KW"/>
</dbReference>
<evidence type="ECO:0000313" key="6">
    <source>
        <dbReference type="EMBL" id="RMX04948.1"/>
    </source>
</evidence>
<dbReference type="EMBL" id="RDQO01000004">
    <property type="protein sequence ID" value="RMX04948.1"/>
    <property type="molecule type" value="Genomic_DNA"/>
</dbReference>
<dbReference type="RefSeq" id="WP_122230353.1">
    <property type="nucleotide sequence ID" value="NZ_RDQO01000004.1"/>
</dbReference>